<comment type="caution">
    <text evidence="3">The sequence shown here is derived from an EMBL/GenBank/DDBJ whole genome shotgun (WGS) entry which is preliminary data.</text>
</comment>
<dbReference type="RefSeq" id="WP_345029844.1">
    <property type="nucleotide sequence ID" value="NZ_BAABEY010000025.1"/>
</dbReference>
<feature type="chain" id="PRO_5046611572" evidence="1">
    <location>
        <begin position="20"/>
        <end position="210"/>
    </location>
</feature>
<dbReference type="Pfam" id="PF06439">
    <property type="entry name" value="3keto-disac_hyd"/>
    <property type="match status" value="1"/>
</dbReference>
<protein>
    <submittedName>
        <fullName evidence="3">DUF1080 domain-containing protein</fullName>
    </submittedName>
</protein>
<evidence type="ECO:0000259" key="2">
    <source>
        <dbReference type="Pfam" id="PF06439"/>
    </source>
</evidence>
<feature type="signal peptide" evidence="1">
    <location>
        <begin position="1"/>
        <end position="19"/>
    </location>
</feature>
<evidence type="ECO:0000313" key="4">
    <source>
        <dbReference type="Proteomes" id="UP001501508"/>
    </source>
</evidence>
<dbReference type="Proteomes" id="UP001501508">
    <property type="component" value="Unassembled WGS sequence"/>
</dbReference>
<evidence type="ECO:0000313" key="3">
    <source>
        <dbReference type="EMBL" id="GAA4441238.1"/>
    </source>
</evidence>
<accession>A0ABP8M1H8</accession>
<feature type="domain" description="3-keto-alpha-glucoside-1,2-lyase/3-keto-2-hydroxy-glucal hydratase" evidence="2">
    <location>
        <begin position="24"/>
        <end position="206"/>
    </location>
</feature>
<gene>
    <name evidence="3" type="ORF">GCM10023091_26210</name>
</gene>
<dbReference type="Gene3D" id="2.60.120.560">
    <property type="entry name" value="Exo-inulinase, domain 1"/>
    <property type="match status" value="1"/>
</dbReference>
<name>A0ABP8M1H8_9BACT</name>
<keyword evidence="4" id="KW-1185">Reference proteome</keyword>
<keyword evidence="1" id="KW-0732">Signal</keyword>
<proteinExistence type="predicted"/>
<dbReference type="EMBL" id="BAABEY010000025">
    <property type="protein sequence ID" value="GAA4441238.1"/>
    <property type="molecule type" value="Genomic_DNA"/>
</dbReference>
<organism evidence="3 4">
    <name type="scientific">Ravibacter arvi</name>
    <dbReference type="NCBI Taxonomy" id="2051041"/>
    <lineage>
        <taxon>Bacteria</taxon>
        <taxon>Pseudomonadati</taxon>
        <taxon>Bacteroidota</taxon>
        <taxon>Cytophagia</taxon>
        <taxon>Cytophagales</taxon>
        <taxon>Spirosomataceae</taxon>
        <taxon>Ravibacter</taxon>
    </lineage>
</organism>
<dbReference type="InterPro" id="IPR010496">
    <property type="entry name" value="AL/BT2_dom"/>
</dbReference>
<reference evidence="4" key="1">
    <citation type="journal article" date="2019" name="Int. J. Syst. Evol. Microbiol.">
        <title>The Global Catalogue of Microorganisms (GCM) 10K type strain sequencing project: providing services to taxonomists for standard genome sequencing and annotation.</title>
        <authorList>
            <consortium name="The Broad Institute Genomics Platform"/>
            <consortium name="The Broad Institute Genome Sequencing Center for Infectious Disease"/>
            <person name="Wu L."/>
            <person name="Ma J."/>
        </authorList>
    </citation>
    <scope>NUCLEOTIDE SEQUENCE [LARGE SCALE GENOMIC DNA]</scope>
    <source>
        <strain evidence="4">JCM 31920</strain>
    </source>
</reference>
<evidence type="ECO:0000256" key="1">
    <source>
        <dbReference type="SAM" id="SignalP"/>
    </source>
</evidence>
<sequence length="210" mass="23258">MLRILATLTLLLTSSLALPAQRASLFDGKTLTGWRVSDPQFASLWSVENGMIVGGSASEKIPANNYLVSNKAYKNFEFRCLFKLDGDPATGMINSGIQYRSEVKGQNMVGYQADIGDGYWGDIYDEHRRGKLVSGNLAALKELLRPDGWNSYIVRCTGNRHELYINGIKTADYEEKEKGIPGSGIIAFQVHSGGKARIFLKNIEIETYPD</sequence>